<dbReference type="AlphaFoldDB" id="A0A0K2UD56"/>
<reference evidence="1" key="1">
    <citation type="submission" date="2014-05" db="EMBL/GenBank/DDBJ databases">
        <authorList>
            <person name="Chronopoulou M."/>
        </authorList>
    </citation>
    <scope>NUCLEOTIDE SEQUENCE</scope>
    <source>
        <tissue evidence="1">Whole organism</tissue>
    </source>
</reference>
<accession>A0A0K2UD56</accession>
<sequence>MMLEKGLDSVTSSGIFLECMGRSRTFDTKERFGFLNSLSGDEECFLLDGECSLNVKSNSVLLLGEKALIMGVVLWEGT</sequence>
<proteinExistence type="predicted"/>
<evidence type="ECO:0000313" key="1">
    <source>
        <dbReference type="EMBL" id="CDW35847.1"/>
    </source>
</evidence>
<organism evidence="1">
    <name type="scientific">Lepeophtheirus salmonis</name>
    <name type="common">Salmon louse</name>
    <name type="synonym">Caligus salmonis</name>
    <dbReference type="NCBI Taxonomy" id="72036"/>
    <lineage>
        <taxon>Eukaryota</taxon>
        <taxon>Metazoa</taxon>
        <taxon>Ecdysozoa</taxon>
        <taxon>Arthropoda</taxon>
        <taxon>Crustacea</taxon>
        <taxon>Multicrustacea</taxon>
        <taxon>Hexanauplia</taxon>
        <taxon>Copepoda</taxon>
        <taxon>Siphonostomatoida</taxon>
        <taxon>Caligidae</taxon>
        <taxon>Lepeophtheirus</taxon>
    </lineage>
</organism>
<name>A0A0K2UD56_LEPSM</name>
<protein>
    <submittedName>
        <fullName evidence="1">Uncharacterized protein</fullName>
    </submittedName>
</protein>
<dbReference type="EMBL" id="HACA01018486">
    <property type="protein sequence ID" value="CDW35847.1"/>
    <property type="molecule type" value="Transcribed_RNA"/>
</dbReference>